<dbReference type="EMBL" id="JBHSBL010000028">
    <property type="protein sequence ID" value="MFC4071550.1"/>
    <property type="molecule type" value="Genomic_DNA"/>
</dbReference>
<evidence type="ECO:0000313" key="11">
    <source>
        <dbReference type="Proteomes" id="UP001595867"/>
    </source>
</evidence>
<evidence type="ECO:0000256" key="3">
    <source>
        <dbReference type="ARBA" id="ARBA00022801"/>
    </source>
</evidence>
<dbReference type="SUPFAM" id="SSF52540">
    <property type="entry name" value="P-loop containing nucleoside triphosphate hydrolases"/>
    <property type="match status" value="1"/>
</dbReference>
<evidence type="ECO:0000256" key="7">
    <source>
        <dbReference type="SAM" id="Phobius"/>
    </source>
</evidence>
<dbReference type="RefSeq" id="WP_378072426.1">
    <property type="nucleotide sequence ID" value="NZ_JBHSBL010000028.1"/>
</dbReference>
<dbReference type="Proteomes" id="UP001595867">
    <property type="component" value="Unassembled WGS sequence"/>
</dbReference>
<reference evidence="11" key="1">
    <citation type="journal article" date="2019" name="Int. J. Syst. Evol. Microbiol.">
        <title>The Global Catalogue of Microorganisms (GCM) 10K type strain sequencing project: providing services to taxonomists for standard genome sequencing and annotation.</title>
        <authorList>
            <consortium name="The Broad Institute Genomics Platform"/>
            <consortium name="The Broad Institute Genome Sequencing Center for Infectious Disease"/>
            <person name="Wu L."/>
            <person name="Ma J."/>
        </authorList>
    </citation>
    <scope>NUCLEOTIDE SEQUENCE [LARGE SCALE GENOMIC DNA]</scope>
    <source>
        <strain evidence="11">TBRC 5832</strain>
    </source>
</reference>
<dbReference type="Pfam" id="PF21808">
    <property type="entry name" value="Dynamin-like_hel_bact"/>
    <property type="match status" value="1"/>
</dbReference>
<evidence type="ECO:0000313" key="10">
    <source>
        <dbReference type="EMBL" id="MFC4071550.1"/>
    </source>
</evidence>
<protein>
    <submittedName>
        <fullName evidence="10">Dynamin family protein</fullName>
    </submittedName>
</protein>
<name>A0ABV8JCW6_9ACTN</name>
<keyword evidence="7" id="KW-0812">Transmembrane</keyword>
<dbReference type="PANTHER" id="PTHR10465:SF0">
    <property type="entry name" value="SARCALUMENIN"/>
    <property type="match status" value="1"/>
</dbReference>
<dbReference type="Pfam" id="PF00350">
    <property type="entry name" value="Dynamin_N"/>
    <property type="match status" value="1"/>
</dbReference>
<evidence type="ECO:0000256" key="1">
    <source>
        <dbReference type="ARBA" id="ARBA00004370"/>
    </source>
</evidence>
<comment type="caution">
    <text evidence="10">The sequence shown here is derived from an EMBL/GenBank/DDBJ whole genome shotgun (WGS) entry which is preliminary data.</text>
</comment>
<feature type="domain" description="Dynamin N-terminal" evidence="8">
    <location>
        <begin position="70"/>
        <end position="242"/>
    </location>
</feature>
<dbReference type="PANTHER" id="PTHR10465">
    <property type="entry name" value="TRANSMEMBRANE GTPASE FZO1"/>
    <property type="match status" value="1"/>
</dbReference>
<evidence type="ECO:0000256" key="5">
    <source>
        <dbReference type="ARBA" id="ARBA00023136"/>
    </source>
</evidence>
<evidence type="ECO:0000256" key="4">
    <source>
        <dbReference type="ARBA" id="ARBA00023134"/>
    </source>
</evidence>
<keyword evidence="6" id="KW-0175">Coiled coil</keyword>
<keyword evidence="7" id="KW-1133">Transmembrane helix</keyword>
<dbReference type="Gene3D" id="3.40.50.300">
    <property type="entry name" value="P-loop containing nucleotide triphosphate hydrolases"/>
    <property type="match status" value="1"/>
</dbReference>
<evidence type="ECO:0000259" key="8">
    <source>
        <dbReference type="Pfam" id="PF00350"/>
    </source>
</evidence>
<evidence type="ECO:0000256" key="2">
    <source>
        <dbReference type="ARBA" id="ARBA00022741"/>
    </source>
</evidence>
<feature type="coiled-coil region" evidence="6">
    <location>
        <begin position="462"/>
        <end position="489"/>
    </location>
</feature>
<dbReference type="InterPro" id="IPR027417">
    <property type="entry name" value="P-loop_NTPase"/>
</dbReference>
<evidence type="ECO:0000259" key="9">
    <source>
        <dbReference type="Pfam" id="PF21808"/>
    </source>
</evidence>
<keyword evidence="4" id="KW-0342">GTP-binding</keyword>
<keyword evidence="11" id="KW-1185">Reference proteome</keyword>
<evidence type="ECO:0000256" key="6">
    <source>
        <dbReference type="SAM" id="Coils"/>
    </source>
</evidence>
<feature type="transmembrane region" description="Helical" evidence="7">
    <location>
        <begin position="537"/>
        <end position="555"/>
    </location>
</feature>
<feature type="transmembrane region" description="Helical" evidence="7">
    <location>
        <begin position="510"/>
        <end position="530"/>
    </location>
</feature>
<keyword evidence="3" id="KW-0378">Hydrolase</keyword>
<feature type="domain" description="BDLP-like helical" evidence="9">
    <location>
        <begin position="295"/>
        <end position="640"/>
    </location>
</feature>
<gene>
    <name evidence="10" type="ORF">ACFO0C_42000</name>
</gene>
<organism evidence="10 11">
    <name type="scientific">Actinoplanes subglobosus</name>
    <dbReference type="NCBI Taxonomy" id="1547892"/>
    <lineage>
        <taxon>Bacteria</taxon>
        <taxon>Bacillati</taxon>
        <taxon>Actinomycetota</taxon>
        <taxon>Actinomycetes</taxon>
        <taxon>Micromonosporales</taxon>
        <taxon>Micromonosporaceae</taxon>
        <taxon>Actinoplanes</taxon>
    </lineage>
</organism>
<dbReference type="InterPro" id="IPR045063">
    <property type="entry name" value="Dynamin_N"/>
</dbReference>
<dbReference type="InterPro" id="IPR027094">
    <property type="entry name" value="Mitofusin_fam"/>
</dbReference>
<keyword evidence="5 7" id="KW-0472">Membrane</keyword>
<proteinExistence type="predicted"/>
<dbReference type="InterPro" id="IPR049399">
    <property type="entry name" value="BDLP-like_hel"/>
</dbReference>
<keyword evidence="2" id="KW-0547">Nucleotide-binding</keyword>
<sequence>MSDTTRSMLADQLAAGGPLRDETRQALTGLAEISDWLTTMTPSAEERENPTAKRLRDAERELAHDDFKLMVMGRFSSGKSTLLNALMAGVTHPVEAMAGAAGPLPVDELPSTAVLAGIRYSETPYVTARRSDGTEERWTLDRYLRESMLDGSQTKSENLQRFLDIEEFEIGYPSRLCQGNVMLYDSPGTDEAPERTDITRRAAAGCDAAIVVFSSNAPLGEREVDDALAAANEKVQLFVVVNMFDGKVADEKFKAYVWNKYIHERQAGDRYAGQDLAQHGLYLIDARAAEQGRARGDEAQVEASGILALERRLAEYLLTERLGQHVRRFAGHGLLLSHDVERRINRLRSGLETERGELREKYLQIRPRLLDLRRRGDRVARIIDDQKLRSAAALQAGLLENERSIRDGLAGHLETVSLKTAAGFARIFRTTKIQQEADEVINAFVDSRRREWSHTVAANRLARARETMVEDLTAEVRAIEAEVEDIQFQLTGETVGTDGRGELIGIGERITSTIIGIAFGNLTAGIGGGVGGYRSALGGVAATVGAAVVIVGMGLTAPVAIPLALIAGAVGAQAAGNIGLEKRIKKLAADHAVPHLTSQVEALQRNLHSDVERYFQPLAEQITAEVTAALEAEAQSIDEQAAMNERSQEEKEKTLGDLSRAFDAVLTHRKQLDDTVAASHQI</sequence>
<comment type="subcellular location">
    <subcellularLocation>
        <location evidence="1">Membrane</location>
    </subcellularLocation>
</comment>
<accession>A0ABV8JCW6</accession>